<dbReference type="GO" id="GO:0016192">
    <property type="term" value="P:vesicle-mediated transport"/>
    <property type="evidence" value="ECO:0007669"/>
    <property type="project" value="InterPro"/>
</dbReference>
<protein>
    <recommendedName>
        <fullName evidence="5">Syntaxin</fullName>
    </recommendedName>
</protein>
<dbReference type="SUPFAM" id="SSF47661">
    <property type="entry name" value="t-snare proteins"/>
    <property type="match status" value="1"/>
</dbReference>
<evidence type="ECO:0000313" key="4">
    <source>
        <dbReference type="Proteomes" id="UP001367676"/>
    </source>
</evidence>
<feature type="coiled-coil region" evidence="1">
    <location>
        <begin position="34"/>
        <end position="61"/>
    </location>
</feature>
<dbReference type="EMBL" id="JBBCAQ010000034">
    <property type="protein sequence ID" value="KAK7580083.1"/>
    <property type="molecule type" value="Genomic_DNA"/>
</dbReference>
<feature type="region of interest" description="Disordered" evidence="2">
    <location>
        <begin position="1"/>
        <end position="20"/>
    </location>
</feature>
<accession>A0AAN9TDV7</accession>
<organism evidence="3 4">
    <name type="scientific">Parthenolecanium corni</name>
    <dbReference type="NCBI Taxonomy" id="536013"/>
    <lineage>
        <taxon>Eukaryota</taxon>
        <taxon>Metazoa</taxon>
        <taxon>Ecdysozoa</taxon>
        <taxon>Arthropoda</taxon>
        <taxon>Hexapoda</taxon>
        <taxon>Insecta</taxon>
        <taxon>Pterygota</taxon>
        <taxon>Neoptera</taxon>
        <taxon>Paraneoptera</taxon>
        <taxon>Hemiptera</taxon>
        <taxon>Sternorrhyncha</taxon>
        <taxon>Coccoidea</taxon>
        <taxon>Coccidae</taxon>
        <taxon>Parthenolecanium</taxon>
    </lineage>
</organism>
<evidence type="ECO:0000313" key="3">
    <source>
        <dbReference type="EMBL" id="KAK7580083.1"/>
    </source>
</evidence>
<dbReference type="InterPro" id="IPR010989">
    <property type="entry name" value="SNARE"/>
</dbReference>
<evidence type="ECO:0008006" key="5">
    <source>
        <dbReference type="Google" id="ProtNLM"/>
    </source>
</evidence>
<dbReference type="GO" id="GO:0016020">
    <property type="term" value="C:membrane"/>
    <property type="evidence" value="ECO:0007669"/>
    <property type="project" value="InterPro"/>
</dbReference>
<evidence type="ECO:0000256" key="1">
    <source>
        <dbReference type="SAM" id="Coils"/>
    </source>
</evidence>
<dbReference type="Proteomes" id="UP001367676">
    <property type="component" value="Unassembled WGS sequence"/>
</dbReference>
<comment type="caution">
    <text evidence="3">The sequence shown here is derived from an EMBL/GenBank/DDBJ whole genome shotgun (WGS) entry which is preliminary data.</text>
</comment>
<keyword evidence="4" id="KW-1185">Reference proteome</keyword>
<dbReference type="Gene3D" id="1.20.58.70">
    <property type="match status" value="1"/>
</dbReference>
<evidence type="ECO:0000256" key="2">
    <source>
        <dbReference type="SAM" id="MobiDB-lite"/>
    </source>
</evidence>
<reference evidence="3 4" key="1">
    <citation type="submission" date="2024-03" db="EMBL/GenBank/DDBJ databases">
        <title>Adaptation during the transition from Ophiocordyceps entomopathogen to insect associate is accompanied by gene loss and intensified selection.</title>
        <authorList>
            <person name="Ward C.M."/>
            <person name="Onetto C.A."/>
            <person name="Borneman A.R."/>
        </authorList>
    </citation>
    <scope>NUCLEOTIDE SEQUENCE [LARGE SCALE GENOMIC DNA]</scope>
    <source>
        <strain evidence="3">AWRI1</strain>
        <tissue evidence="3">Single Adult Female</tissue>
    </source>
</reference>
<name>A0AAN9TDV7_9HEMI</name>
<gene>
    <name evidence="3" type="ORF">V9T40_000712</name>
</gene>
<keyword evidence="1" id="KW-0175">Coiled coil</keyword>
<proteinExistence type="predicted"/>
<dbReference type="AlphaFoldDB" id="A0AAN9TDV7"/>
<sequence>MTKDRLPALKAAQSDDDEVPDDVAVTVEPRDGFMDEFFAEVEEIREMIDRIQTNVEEVKKKHSAILSAPQTDERLWMAVTIEMACSSLFSPRLVPVCPPAPARLSHSHFRRLAPSSRRILRVSFSRRRRRRRRLLRRRDGLVEDVRLKITCYKFREIRDCVSSEGREGRLEP</sequence>